<keyword evidence="2" id="KW-0963">Cytoplasm</keyword>
<keyword evidence="3" id="KW-0597">Phosphoprotein</keyword>
<evidence type="ECO:0000256" key="5">
    <source>
        <dbReference type="ARBA" id="ARBA00022859"/>
    </source>
</evidence>
<dbReference type="PANTHER" id="PTHR47230">
    <property type="entry name" value="TIR DOMAIN-CONTAINING ADAPTER MOLECULE 1"/>
    <property type="match status" value="1"/>
</dbReference>
<dbReference type="InterPro" id="IPR046946">
    <property type="entry name" value="TCAM1/2"/>
</dbReference>
<keyword evidence="5" id="KW-0391">Immunity</keyword>
<accession>A0ABM4G4Q4</accession>
<sequence>MVMRKNGKTDANRVSNSFLDVFVVMGSTNSKPTLSPDSSKKAKNMRTGRRDSKQVNELCGLSAEIREPASRSPGVCSSNENIEGVFYKFVILHAENDVDEAIRIQNLLQNKFCIKPGIIFAEMPCGKHILENLGDAVNGSAWTIILLTENFLNGPWCEFQSYTCLANALNKQHKYNSVIPVRPLNNPLPREKIPFALQAINALEEDSPGFAKQVERIFQESTYRQQREIWRRERMKEKLEHL</sequence>
<dbReference type="SUPFAM" id="SSF52200">
    <property type="entry name" value="Toll/Interleukin receptor TIR domain"/>
    <property type="match status" value="1"/>
</dbReference>
<evidence type="ECO:0000256" key="7">
    <source>
        <dbReference type="SAM" id="MobiDB-lite"/>
    </source>
</evidence>
<dbReference type="InterPro" id="IPR035897">
    <property type="entry name" value="Toll_tir_struct_dom_sf"/>
</dbReference>
<feature type="region of interest" description="Disordered" evidence="7">
    <location>
        <begin position="30"/>
        <end position="51"/>
    </location>
</feature>
<gene>
    <name evidence="10" type="primary">TICAM2</name>
</gene>
<proteinExistence type="predicted"/>
<dbReference type="PANTHER" id="PTHR47230:SF2">
    <property type="entry name" value="TIR DOMAIN-CONTAINING ADAPTER MOLECULE 2"/>
    <property type="match status" value="1"/>
</dbReference>
<evidence type="ECO:0000256" key="1">
    <source>
        <dbReference type="ARBA" id="ARBA00004496"/>
    </source>
</evidence>
<dbReference type="Proteomes" id="UP001652627">
    <property type="component" value="Chromosome Z"/>
</dbReference>
<organism evidence="9 10">
    <name type="scientific">Apteryx mantelli</name>
    <name type="common">North Island brown kiwi</name>
    <dbReference type="NCBI Taxonomy" id="2696672"/>
    <lineage>
        <taxon>Eukaryota</taxon>
        <taxon>Metazoa</taxon>
        <taxon>Chordata</taxon>
        <taxon>Craniata</taxon>
        <taxon>Vertebrata</taxon>
        <taxon>Euteleostomi</taxon>
        <taxon>Archelosauria</taxon>
        <taxon>Archosauria</taxon>
        <taxon>Dinosauria</taxon>
        <taxon>Saurischia</taxon>
        <taxon>Theropoda</taxon>
        <taxon>Coelurosauria</taxon>
        <taxon>Aves</taxon>
        <taxon>Palaeognathae</taxon>
        <taxon>Apterygiformes</taxon>
        <taxon>Apterygidae</taxon>
        <taxon>Apteryx</taxon>
    </lineage>
</organism>
<keyword evidence="9" id="KW-1185">Reference proteome</keyword>
<evidence type="ECO:0000256" key="6">
    <source>
        <dbReference type="ARBA" id="ARBA00023198"/>
    </source>
</evidence>
<dbReference type="Gene3D" id="3.40.50.10140">
    <property type="entry name" value="Toll/interleukin-1 receptor homology (TIR) domain"/>
    <property type="match status" value="1"/>
</dbReference>
<dbReference type="PROSITE" id="PS50104">
    <property type="entry name" value="TIR"/>
    <property type="match status" value="1"/>
</dbReference>
<keyword evidence="4" id="KW-0399">Innate immunity</keyword>
<name>A0ABM4G4Q4_9AVES</name>
<evidence type="ECO:0000313" key="9">
    <source>
        <dbReference type="Proteomes" id="UP001652627"/>
    </source>
</evidence>
<feature type="domain" description="TIR" evidence="8">
    <location>
        <begin position="85"/>
        <end position="237"/>
    </location>
</feature>
<evidence type="ECO:0000256" key="4">
    <source>
        <dbReference type="ARBA" id="ARBA00022588"/>
    </source>
</evidence>
<protein>
    <submittedName>
        <fullName evidence="10">TIR domain-containing adapter molecule 2</fullName>
    </submittedName>
</protein>
<comment type="subcellular location">
    <subcellularLocation>
        <location evidence="1">Cytoplasm</location>
    </subcellularLocation>
</comment>
<dbReference type="RefSeq" id="XP_067172183.1">
    <property type="nucleotide sequence ID" value="XM_067316082.1"/>
</dbReference>
<evidence type="ECO:0000259" key="8">
    <source>
        <dbReference type="PROSITE" id="PS50104"/>
    </source>
</evidence>
<dbReference type="GeneID" id="106494794"/>
<dbReference type="InterPro" id="IPR000157">
    <property type="entry name" value="TIR_dom"/>
</dbReference>
<evidence type="ECO:0000313" key="10">
    <source>
        <dbReference type="RefSeq" id="XP_067172183.1"/>
    </source>
</evidence>
<evidence type="ECO:0000256" key="2">
    <source>
        <dbReference type="ARBA" id="ARBA00022490"/>
    </source>
</evidence>
<reference evidence="10" key="1">
    <citation type="submission" date="2025-08" db="UniProtKB">
        <authorList>
            <consortium name="RefSeq"/>
        </authorList>
    </citation>
    <scope>IDENTIFICATION</scope>
    <source>
        <tissue evidence="10">Blood</tissue>
    </source>
</reference>
<dbReference type="Pfam" id="PF13676">
    <property type="entry name" value="TIR_2"/>
    <property type="match status" value="1"/>
</dbReference>
<keyword evidence="6" id="KW-0395">Inflammatory response</keyword>
<evidence type="ECO:0000256" key="3">
    <source>
        <dbReference type="ARBA" id="ARBA00022553"/>
    </source>
</evidence>